<keyword evidence="4" id="KW-1003">Cell membrane</keyword>
<dbReference type="Gene3D" id="3.30.70.1320">
    <property type="entry name" value="Multidrug efflux transporter AcrB pore domain like"/>
    <property type="match status" value="1"/>
</dbReference>
<feature type="transmembrane region" description="Helical" evidence="10">
    <location>
        <begin position="536"/>
        <end position="554"/>
    </location>
</feature>
<evidence type="ECO:0000256" key="9">
    <source>
        <dbReference type="SAM" id="MobiDB-lite"/>
    </source>
</evidence>
<comment type="caution">
    <text evidence="11">The sequence shown here is derived from an EMBL/GenBank/DDBJ whole genome shotgun (WGS) entry which is preliminary data.</text>
</comment>
<dbReference type="Pfam" id="PF00873">
    <property type="entry name" value="ACR_tran"/>
    <property type="match status" value="1"/>
</dbReference>
<evidence type="ECO:0000256" key="4">
    <source>
        <dbReference type="ARBA" id="ARBA00022475"/>
    </source>
</evidence>
<evidence type="ECO:0000256" key="6">
    <source>
        <dbReference type="ARBA" id="ARBA00022692"/>
    </source>
</evidence>
<keyword evidence="8 10" id="KW-0472">Membrane</keyword>
<evidence type="ECO:0000256" key="7">
    <source>
        <dbReference type="ARBA" id="ARBA00022989"/>
    </source>
</evidence>
<dbReference type="SUPFAM" id="SSF82714">
    <property type="entry name" value="Multidrug efflux transporter AcrB TolC docking domain, DN and DC subdomains"/>
    <property type="match status" value="2"/>
</dbReference>
<evidence type="ECO:0000313" key="11">
    <source>
        <dbReference type="EMBL" id="GAT33161.1"/>
    </source>
</evidence>
<sequence>MSNFFIRRPIVAMVIAIITVIVGIVSMLGLPVAQFPNIVPPQIQVQTTYVGADALTVEASVATPIEQEMSGVEGMEYMYSINANNGMMTLNTIFGVSTIPTTDQILAQMRQTQASPQLPSDVRNYGVTVEQALSSPLGVFVLYSPNGTYDPTFLANYAYININDPMTRVNGVGSVTIFGAGEYAMRIWVKPDRLATLNITVPEVIRAVQTQNNVNPAGQIGAEPVPKGQVFTFTVNTTGRLVTEDDFKNIVIRANKDGSIVKVGDVARVELGAQVYNLKGRFNGQNAAIIAVYQLPGSNAVDTMKAARALMEQSSKLFPSDLKYAVALDTTLAVTEGMKEIVKTLFEAMVLVIIVVFIFLQGWRATLIPLIAVPVSLIGTFAVFPMLGFSINTLSLFGLVLAIGLVVDDAIVVVEAIESHIEEGLSPRDAAIKAMSQVQGPVVAIALILAAVFIPTVFIPGITGQMYQQFAVTMAVSVLISAFNALTLSPALGALLLRPKKESHGLLSKFFGGFNKFFGVATNGYVSVCHGLIRKLVISLILIVGIGLLGGGIASKMPSGFIPEEDQGYLFGVVQLPRASSLQQTSEAATDIENILMKTPGVESVTTIVGFNLLSTVQSTYTGFFFITLKPWAERTTPELQVDAIQQHINREVAALPKPSAAFAFPPPAIPGIGTSGGVTFILEDRTGGPVELIAKNTQTFMEAARKRPELASLFTTALWDVPQIYLGVDQAQAMVQGVSLSDAYQTVQTFFGGYFVNYFNRFGLQWQVYVQAEGDYRTDISNLGLFYVTNKDGQAVPVSSFVTPKKTYGPEFTMRYNMYRCSQISASVAPGYSTGQAMKALEEVFAQTMPQGAGYDYFGMSYQEQQAAQGVPPAAIFGLSLLFVFLILAAQYESWSLPFSVLLTTPIAVFGAFAGLAARGMQNNLYAQIGLVMLIGLAAKNAILIVEFAKDEYEKGKPLFEATLAGAKLRLRPILMTAFAFILGTVPLAIATGSGAVSRRILGTTVIGGMLAATLISIFLIPASFYFVEKFFVGKKSEDEGGETAPKAPEAPGASA</sequence>
<keyword evidence="7 10" id="KW-1133">Transmembrane helix</keyword>
<dbReference type="STRING" id="690879.TSACC_21570"/>
<feature type="transmembrane region" description="Helical" evidence="10">
    <location>
        <begin position="341"/>
        <end position="360"/>
    </location>
</feature>
<comment type="subcellular location">
    <subcellularLocation>
        <location evidence="1">Cell inner membrane</location>
        <topology evidence="1">Multi-pass membrane protein</topology>
    </subcellularLocation>
</comment>
<comment type="similarity">
    <text evidence="2">Belongs to the resistance-nodulation-cell division (RND) (TC 2.A.6) family.</text>
</comment>
<dbReference type="GO" id="GO:0009636">
    <property type="term" value="P:response to toxic substance"/>
    <property type="evidence" value="ECO:0007669"/>
    <property type="project" value="UniProtKB-ARBA"/>
</dbReference>
<evidence type="ECO:0000313" key="12">
    <source>
        <dbReference type="Proteomes" id="UP000076023"/>
    </source>
</evidence>
<dbReference type="InterPro" id="IPR004764">
    <property type="entry name" value="MdtF-like"/>
</dbReference>
<keyword evidence="6 10" id="KW-0812">Transmembrane</keyword>
<dbReference type="FunFam" id="1.20.1640.10:FF:000001">
    <property type="entry name" value="Efflux pump membrane transporter"/>
    <property type="match status" value="1"/>
</dbReference>
<dbReference type="InterPro" id="IPR027463">
    <property type="entry name" value="AcrB_DN_DC_subdom"/>
</dbReference>
<dbReference type="NCBIfam" id="TIGR00915">
    <property type="entry name" value="2A0602"/>
    <property type="match status" value="1"/>
</dbReference>
<feature type="transmembrane region" description="Helical" evidence="10">
    <location>
        <begin position="12"/>
        <end position="33"/>
    </location>
</feature>
<feature type="transmembrane region" description="Helical" evidence="10">
    <location>
        <begin position="394"/>
        <end position="417"/>
    </location>
</feature>
<dbReference type="InParanoid" id="A0A146G6L3"/>
<dbReference type="SUPFAM" id="SSF82866">
    <property type="entry name" value="Multidrug efflux transporter AcrB transmembrane domain"/>
    <property type="match status" value="2"/>
</dbReference>
<protein>
    <submittedName>
        <fullName evidence="11">Hydrophobic/amphiphilic exporter-1, HAE1 family</fullName>
    </submittedName>
</protein>
<dbReference type="Gene3D" id="3.30.2090.10">
    <property type="entry name" value="Multidrug efflux transporter AcrB TolC docking domain, DN and DC subdomains"/>
    <property type="match status" value="2"/>
</dbReference>
<evidence type="ECO:0000256" key="2">
    <source>
        <dbReference type="ARBA" id="ARBA00010942"/>
    </source>
</evidence>
<reference evidence="12" key="1">
    <citation type="journal article" date="2017" name="Genome Announc.">
        <title>Draft Genome Sequence of Terrimicrobium sacchariphilum NM-5T, a Facultative Anaerobic Soil Bacterium of the Class Spartobacteria.</title>
        <authorList>
            <person name="Qiu Y.L."/>
            <person name="Tourlousse D.M."/>
            <person name="Matsuura N."/>
            <person name="Ohashi A."/>
            <person name="Sekiguchi Y."/>
        </authorList>
    </citation>
    <scope>NUCLEOTIDE SEQUENCE [LARGE SCALE GENOMIC DNA]</scope>
    <source>
        <strain evidence="12">NM-5</strain>
    </source>
</reference>
<evidence type="ECO:0000256" key="3">
    <source>
        <dbReference type="ARBA" id="ARBA00022448"/>
    </source>
</evidence>
<dbReference type="Gene3D" id="3.30.70.1440">
    <property type="entry name" value="Multidrug efflux transporter AcrB pore domain"/>
    <property type="match status" value="1"/>
</dbReference>
<dbReference type="Gene3D" id="3.30.70.1430">
    <property type="entry name" value="Multidrug efflux transporter AcrB pore domain"/>
    <property type="match status" value="2"/>
</dbReference>
<dbReference type="InterPro" id="IPR001036">
    <property type="entry name" value="Acrflvin-R"/>
</dbReference>
<name>A0A146G6L3_TERSA</name>
<feature type="transmembrane region" description="Helical" evidence="10">
    <location>
        <begin position="926"/>
        <end position="949"/>
    </location>
</feature>
<dbReference type="PRINTS" id="PR00702">
    <property type="entry name" value="ACRIFLAVINRP"/>
</dbReference>
<dbReference type="SUPFAM" id="SSF82693">
    <property type="entry name" value="Multidrug efflux transporter AcrB pore domain, PN1, PN2, PC1 and PC2 subdomains"/>
    <property type="match status" value="3"/>
</dbReference>
<feature type="transmembrane region" description="Helical" evidence="10">
    <location>
        <begin position="1003"/>
        <end position="1029"/>
    </location>
</feature>
<evidence type="ECO:0000256" key="10">
    <source>
        <dbReference type="SAM" id="Phobius"/>
    </source>
</evidence>
<dbReference type="OrthoDB" id="9757876at2"/>
<organism evidence="11 12">
    <name type="scientific">Terrimicrobium sacchariphilum</name>
    <dbReference type="NCBI Taxonomy" id="690879"/>
    <lineage>
        <taxon>Bacteria</taxon>
        <taxon>Pseudomonadati</taxon>
        <taxon>Verrucomicrobiota</taxon>
        <taxon>Terrimicrobiia</taxon>
        <taxon>Terrimicrobiales</taxon>
        <taxon>Terrimicrobiaceae</taxon>
        <taxon>Terrimicrobium</taxon>
    </lineage>
</organism>
<feature type="transmembrane region" description="Helical" evidence="10">
    <location>
        <begin position="871"/>
        <end position="891"/>
    </location>
</feature>
<feature type="transmembrane region" description="Helical" evidence="10">
    <location>
        <begin position="970"/>
        <end position="991"/>
    </location>
</feature>
<dbReference type="GO" id="GO:0015562">
    <property type="term" value="F:efflux transmembrane transporter activity"/>
    <property type="evidence" value="ECO:0007669"/>
    <property type="project" value="InterPro"/>
</dbReference>
<accession>A0A146G6L3</accession>
<dbReference type="GO" id="GO:0005886">
    <property type="term" value="C:plasma membrane"/>
    <property type="evidence" value="ECO:0007669"/>
    <property type="project" value="UniProtKB-SubCell"/>
</dbReference>
<dbReference type="AlphaFoldDB" id="A0A146G6L3"/>
<proteinExistence type="inferred from homology"/>
<feature type="transmembrane region" description="Helical" evidence="10">
    <location>
        <begin position="470"/>
        <end position="497"/>
    </location>
</feature>
<feature type="region of interest" description="Disordered" evidence="9">
    <location>
        <begin position="1038"/>
        <end position="1057"/>
    </location>
</feature>
<dbReference type="NCBIfam" id="NF000282">
    <property type="entry name" value="RND_permease_1"/>
    <property type="match status" value="1"/>
</dbReference>
<keyword evidence="5" id="KW-0997">Cell inner membrane</keyword>
<feature type="transmembrane region" description="Helical" evidence="10">
    <location>
        <begin position="367"/>
        <end position="388"/>
    </location>
</feature>
<feature type="transmembrane region" description="Helical" evidence="10">
    <location>
        <begin position="898"/>
        <end position="920"/>
    </location>
</feature>
<dbReference type="EMBL" id="BDCO01000002">
    <property type="protein sequence ID" value="GAT33161.1"/>
    <property type="molecule type" value="Genomic_DNA"/>
</dbReference>
<dbReference type="PANTHER" id="PTHR32063:SF76">
    <property type="entry name" value="EFFLUX PUMP MEMBRANE TRANSPORTER"/>
    <property type="match status" value="1"/>
</dbReference>
<evidence type="ECO:0000256" key="1">
    <source>
        <dbReference type="ARBA" id="ARBA00004429"/>
    </source>
</evidence>
<dbReference type="RefSeq" id="WP_075078926.1">
    <property type="nucleotide sequence ID" value="NZ_BDCO01000002.1"/>
</dbReference>
<gene>
    <name evidence="11" type="ORF">TSACC_21570</name>
</gene>
<dbReference type="PANTHER" id="PTHR32063">
    <property type="match status" value="1"/>
</dbReference>
<dbReference type="Proteomes" id="UP000076023">
    <property type="component" value="Unassembled WGS sequence"/>
</dbReference>
<dbReference type="Gene3D" id="1.20.1640.10">
    <property type="entry name" value="Multidrug efflux transporter AcrB transmembrane domain"/>
    <property type="match status" value="2"/>
</dbReference>
<keyword evidence="12" id="KW-1185">Reference proteome</keyword>
<dbReference type="GO" id="GO:0042910">
    <property type="term" value="F:xenobiotic transmembrane transporter activity"/>
    <property type="evidence" value="ECO:0007669"/>
    <property type="project" value="TreeGrafter"/>
</dbReference>
<evidence type="ECO:0000256" key="8">
    <source>
        <dbReference type="ARBA" id="ARBA00023136"/>
    </source>
</evidence>
<evidence type="ECO:0000256" key="5">
    <source>
        <dbReference type="ARBA" id="ARBA00022519"/>
    </source>
</evidence>
<keyword evidence="3" id="KW-0813">Transport</keyword>
<feature type="transmembrane region" description="Helical" evidence="10">
    <location>
        <begin position="438"/>
        <end position="458"/>
    </location>
</feature>